<dbReference type="CDD" id="cd04043">
    <property type="entry name" value="C2_Munc13_fungal"/>
    <property type="match status" value="1"/>
</dbReference>
<dbReference type="InterPro" id="IPR014772">
    <property type="entry name" value="Munc13_dom-2"/>
</dbReference>
<dbReference type="EMBL" id="BBTG02000002">
    <property type="protein sequence ID" value="GAO13787.1"/>
    <property type="molecule type" value="Genomic_DNA"/>
</dbReference>
<feature type="region of interest" description="Disordered" evidence="1">
    <location>
        <begin position="1358"/>
        <end position="1377"/>
    </location>
</feature>
<evidence type="ECO:0000313" key="5">
    <source>
        <dbReference type="EMBL" id="GAO13787.1"/>
    </source>
</evidence>
<feature type="compositionally biased region" description="Polar residues" evidence="1">
    <location>
        <begin position="1"/>
        <end position="11"/>
    </location>
</feature>
<dbReference type="Gene3D" id="2.60.40.150">
    <property type="entry name" value="C2 domain"/>
    <property type="match status" value="1"/>
</dbReference>
<dbReference type="PROSITE" id="PS51258">
    <property type="entry name" value="MHD1"/>
    <property type="match status" value="1"/>
</dbReference>
<dbReference type="Gene3D" id="1.10.357.50">
    <property type="match status" value="1"/>
</dbReference>
<evidence type="ECO:0000259" key="3">
    <source>
        <dbReference type="PROSITE" id="PS51258"/>
    </source>
</evidence>
<dbReference type="Pfam" id="PF00168">
    <property type="entry name" value="C2"/>
    <property type="match status" value="1"/>
</dbReference>
<feature type="compositionally biased region" description="Gly residues" evidence="1">
    <location>
        <begin position="1359"/>
        <end position="1369"/>
    </location>
</feature>
<evidence type="ECO:0000259" key="4">
    <source>
        <dbReference type="PROSITE" id="PS51259"/>
    </source>
</evidence>
<dbReference type="InterPro" id="IPR010439">
    <property type="entry name" value="MUN_dom"/>
</dbReference>
<sequence length="1377" mass="156267">MSTASRQSWTPSRRVKSASKDSFRGRTASRAVRHQHIVVEHEEARSFALRTAYLHYLLQPRAKRKQYVPAPKPITRSHTSVVQLVQEYIAGGSTSLKLPSGFASQLLDRVGGVIRGSESLPGFNDAAVKRSFAEAYTAFSDKDFQKTLKERKFEPLILIFYSSATKAAQKSRAPDDDSWKLLPDRHLALFVRLNISILRNHGHDRDRAELISRLSSLENKLLTNDQNLVENGQDKRGSTIEVVVPLSYDVKDMPMVQVVASIFGMSLSDVQSEINEHRQAWTEEAALIDLKSYQHRLNSNMAGALCSQDFDVEDAFSEWKKSEAPHLSQMMLDILTAKPELAKRSTASLEKSLPGRPQSLYSNDQAYADLSRAISAQDGGSSLSLDTSIRLSNLSLGNEAGGLRAVEEAIYTFIPPDPREFYKYILQHAVTYDQLHADPASDYQPLSKQSMELLTELCVRWRVPQSSRLITLLEVAARKFLDQEIVSDELETVFELVKSPQPEMKKAPHITNHSASLSEIDPGRWTLHDFAVYQQTFRTLYDALLRELYDLMGQCYASKPPNISAVMVLLKEHIEADPTFSPRPGAAAEFAEHLTHGLCQTANDVYRDSMQKEIPAQKEDWDFAHVISLGKSTTKLCERIRKRYRNNKEIMGVDAFAILVQEIFPSFEKDASVIIETILNTAKGAGHEIPIQDGFELYNELVEIRRIHLESLSNVPFEFNIENLLVDFVWRWIHTAEAKMTDFVEQAIKHDQFHVRTQSPEQIALDSERHSVSVIDVFMLFNQTVDTVFALQWDNDEHHARFMTALARSISSGIGQYCEIVEQCFAKEMDRPSAEDLAAQNQSTQEKWMQYAKEAWSNKEKAQPFQFYPESFVKLNNVEYAMQELDKLEKSMNAEACAALLERLDGPKKKVRKPSKYTFTIKVVEAEDLKPCDPSGYSDPYVVFGDEYQKRLHKTRIIYRNLNPRWDESFDVTVQGPVNIIATVWDYDTIGDHDYVGRTSLKLDPVHFSDYLPREFWLELDSQGRILIRVSMEGERDDIQFHFGKAFRHLKRTERDMVRKITDKARLTTQISATLSRETLRGLLGTGGIGASVTSLWKKRTSSMPVATSSQIEGALTRLFTYFDENFAIMKQTLTEATMIAVMTRLWKEVLMTIENLLVPPLSDKPSTKRALTRKELDVVYHWLEMLFAFFNAKDEHSGEQLGVPAEVLKSPKWHELASLNFFYFEDTNSLIRESERMAAATAQRAQQALLQQPQQNRMSAPASLGATFGGAGAFASMGTIKRGKTIMMSRNLGTMRKEKEAKRREAQADPSDDMILRILRMRPEAAHYLKERHRQRERQAATAAAALIVKNSVSQGWHTGGVGGGQMGGRSNLPRR</sequence>
<feature type="region of interest" description="Disordered" evidence="1">
    <location>
        <begin position="1"/>
        <end position="27"/>
    </location>
</feature>
<dbReference type="InterPro" id="IPR014770">
    <property type="entry name" value="Munc13_1"/>
</dbReference>
<dbReference type="PANTHER" id="PTHR47263">
    <property type="entry name" value="ADENYLATE CYCLASE ACTIVATION PROTEIN GIT1"/>
    <property type="match status" value="1"/>
</dbReference>
<feature type="domain" description="C2" evidence="2">
    <location>
        <begin position="900"/>
        <end position="1018"/>
    </location>
</feature>
<feature type="domain" description="MHD1" evidence="3">
    <location>
        <begin position="695"/>
        <end position="821"/>
    </location>
</feature>
<organism evidence="5 6">
    <name type="scientific">Ustilaginoidea virens</name>
    <name type="common">Rice false smut fungus</name>
    <name type="synonym">Villosiclava virens</name>
    <dbReference type="NCBI Taxonomy" id="1159556"/>
    <lineage>
        <taxon>Eukaryota</taxon>
        <taxon>Fungi</taxon>
        <taxon>Dikarya</taxon>
        <taxon>Ascomycota</taxon>
        <taxon>Pezizomycotina</taxon>
        <taxon>Sordariomycetes</taxon>
        <taxon>Hypocreomycetidae</taxon>
        <taxon>Hypocreales</taxon>
        <taxon>Clavicipitaceae</taxon>
        <taxon>Ustilaginoidea</taxon>
    </lineage>
</organism>
<dbReference type="Gene3D" id="1.20.58.1100">
    <property type="match status" value="1"/>
</dbReference>
<name>A0A1B5KUX1_USTVR</name>
<protein>
    <recommendedName>
        <fullName evidence="7">C2 domain containing protein</fullName>
    </recommendedName>
</protein>
<dbReference type="PANTHER" id="PTHR47263:SF1">
    <property type="entry name" value="C2 DOMAIN PROTEIN (AFU_ORTHOLOGUE AFUA_7G02350)"/>
    <property type="match status" value="1"/>
</dbReference>
<dbReference type="Proteomes" id="UP000054053">
    <property type="component" value="Unassembled WGS sequence"/>
</dbReference>
<dbReference type="InterPro" id="IPR035892">
    <property type="entry name" value="C2_domain_sf"/>
</dbReference>
<reference evidence="6" key="1">
    <citation type="journal article" date="2016" name="Genome Announc.">
        <title>Genome sequence of Ustilaginoidea virens IPU010, a rice pathogenic fungus causing false smut.</title>
        <authorList>
            <person name="Kumagai T."/>
            <person name="Ishii T."/>
            <person name="Terai G."/>
            <person name="Umemura M."/>
            <person name="Machida M."/>
            <person name="Asai K."/>
        </authorList>
    </citation>
    <scope>NUCLEOTIDE SEQUENCE [LARGE SCALE GENOMIC DNA]</scope>
    <source>
        <strain evidence="6">IPU010</strain>
    </source>
</reference>
<evidence type="ECO:0000313" key="6">
    <source>
        <dbReference type="Proteomes" id="UP000054053"/>
    </source>
</evidence>
<accession>A0A1B5KUX1</accession>
<dbReference type="PROSITE" id="PS51259">
    <property type="entry name" value="MHD2"/>
    <property type="match status" value="1"/>
</dbReference>
<dbReference type="SMART" id="SM00239">
    <property type="entry name" value="C2"/>
    <property type="match status" value="1"/>
</dbReference>
<dbReference type="Pfam" id="PF06292">
    <property type="entry name" value="MUN"/>
    <property type="match status" value="1"/>
</dbReference>
<proteinExistence type="predicted"/>
<evidence type="ECO:0000259" key="2">
    <source>
        <dbReference type="PROSITE" id="PS50004"/>
    </source>
</evidence>
<gene>
    <name evidence="5" type="ORF">UVI_02004900</name>
</gene>
<dbReference type="InterPro" id="IPR000008">
    <property type="entry name" value="C2_dom"/>
</dbReference>
<dbReference type="SUPFAM" id="SSF49562">
    <property type="entry name" value="C2 domain (Calcium/lipid-binding domain, CaLB)"/>
    <property type="match status" value="1"/>
</dbReference>
<dbReference type="PROSITE" id="PS50004">
    <property type="entry name" value="C2"/>
    <property type="match status" value="1"/>
</dbReference>
<evidence type="ECO:0008006" key="7">
    <source>
        <dbReference type="Google" id="ProtNLM"/>
    </source>
</evidence>
<dbReference type="InterPro" id="IPR052811">
    <property type="entry name" value="Glucose_resp_signaling"/>
</dbReference>
<evidence type="ECO:0000256" key="1">
    <source>
        <dbReference type="SAM" id="MobiDB-lite"/>
    </source>
</evidence>
<comment type="caution">
    <text evidence="5">The sequence shown here is derived from an EMBL/GenBank/DDBJ whole genome shotgun (WGS) entry which is preliminary data.</text>
</comment>
<feature type="domain" description="MHD2" evidence="4">
    <location>
        <begin position="1113"/>
        <end position="1235"/>
    </location>
</feature>